<reference evidence="2" key="1">
    <citation type="journal article" date="2020" name="Stud. Mycol.">
        <title>101 Dothideomycetes genomes: a test case for predicting lifestyles and emergence of pathogens.</title>
        <authorList>
            <person name="Haridas S."/>
            <person name="Albert R."/>
            <person name="Binder M."/>
            <person name="Bloem J."/>
            <person name="Labutti K."/>
            <person name="Salamov A."/>
            <person name="Andreopoulos B."/>
            <person name="Baker S."/>
            <person name="Barry K."/>
            <person name="Bills G."/>
            <person name="Bluhm B."/>
            <person name="Cannon C."/>
            <person name="Castanera R."/>
            <person name="Culley D."/>
            <person name="Daum C."/>
            <person name="Ezra D."/>
            <person name="Gonzalez J."/>
            <person name="Henrissat B."/>
            <person name="Kuo A."/>
            <person name="Liang C."/>
            <person name="Lipzen A."/>
            <person name="Lutzoni F."/>
            <person name="Magnuson J."/>
            <person name="Mondo S."/>
            <person name="Nolan M."/>
            <person name="Ohm R."/>
            <person name="Pangilinan J."/>
            <person name="Park H.-J."/>
            <person name="Ramirez L."/>
            <person name="Alfaro M."/>
            <person name="Sun H."/>
            <person name="Tritt A."/>
            <person name="Yoshinaga Y."/>
            <person name="Zwiers L.-H."/>
            <person name="Turgeon B."/>
            <person name="Goodwin S."/>
            <person name="Spatafora J."/>
            <person name="Crous P."/>
            <person name="Grigoriev I."/>
        </authorList>
    </citation>
    <scope>NUCLEOTIDE SEQUENCE</scope>
    <source>
        <strain evidence="2">CBS 379.55</strain>
    </source>
</reference>
<evidence type="ECO:0000256" key="1">
    <source>
        <dbReference type="SAM" id="MobiDB-lite"/>
    </source>
</evidence>
<name>A0A6A6JP48_WESOR</name>
<dbReference type="EMBL" id="ML986492">
    <property type="protein sequence ID" value="KAF2276719.1"/>
    <property type="molecule type" value="Genomic_DNA"/>
</dbReference>
<accession>A0A6A6JP48</accession>
<protein>
    <submittedName>
        <fullName evidence="2">Uncharacterized protein</fullName>
    </submittedName>
</protein>
<evidence type="ECO:0000313" key="3">
    <source>
        <dbReference type="Proteomes" id="UP000800097"/>
    </source>
</evidence>
<dbReference type="Proteomes" id="UP000800097">
    <property type="component" value="Unassembled WGS sequence"/>
</dbReference>
<proteinExistence type="predicted"/>
<feature type="compositionally biased region" description="Low complexity" evidence="1">
    <location>
        <begin position="21"/>
        <end position="40"/>
    </location>
</feature>
<dbReference type="RefSeq" id="XP_033654258.1">
    <property type="nucleotide sequence ID" value="XM_033798284.1"/>
</dbReference>
<organism evidence="2 3">
    <name type="scientific">Westerdykella ornata</name>
    <dbReference type="NCBI Taxonomy" id="318751"/>
    <lineage>
        <taxon>Eukaryota</taxon>
        <taxon>Fungi</taxon>
        <taxon>Dikarya</taxon>
        <taxon>Ascomycota</taxon>
        <taxon>Pezizomycotina</taxon>
        <taxon>Dothideomycetes</taxon>
        <taxon>Pleosporomycetidae</taxon>
        <taxon>Pleosporales</taxon>
        <taxon>Sporormiaceae</taxon>
        <taxon>Westerdykella</taxon>
    </lineage>
</organism>
<gene>
    <name evidence="2" type="ORF">EI97DRAFT_432967</name>
</gene>
<dbReference type="GeneID" id="54551459"/>
<feature type="region of interest" description="Disordered" evidence="1">
    <location>
        <begin position="97"/>
        <end position="143"/>
    </location>
</feature>
<dbReference type="AlphaFoldDB" id="A0A6A6JP48"/>
<feature type="region of interest" description="Disordered" evidence="1">
    <location>
        <begin position="21"/>
        <end position="47"/>
    </location>
</feature>
<dbReference type="OrthoDB" id="3644322at2759"/>
<evidence type="ECO:0000313" key="2">
    <source>
        <dbReference type="EMBL" id="KAF2276719.1"/>
    </source>
</evidence>
<keyword evidence="3" id="KW-1185">Reference proteome</keyword>
<feature type="compositionally biased region" description="Pro residues" evidence="1">
    <location>
        <begin position="127"/>
        <end position="141"/>
    </location>
</feature>
<sequence>MQNLSSQGVDASEHRLNALDTGSASLSSGATTPTTPTARGSRPRGHFVHGLCGRSFPNKHDVKKHHWGTRIADPNTQLGCWARYGKPPHVAWDDHPSCRLPPKKRASKKSAAAARGQEEALDRAPVALPPPPTAPAFPLQPPQNGFFPLPPPPPTTPAPGWSEFDSVGFLPAEQGPFLPHPPPTMAPGWADFDVAFPPPGQASLPPPQFRPSMAFPLEWASLNAGPTLYPGGFAGFPPPAPTFPPLPPFGVPAPPGPMAMPFACGELVTENFTDAGPLLPTDARPILAQGDINLDYVAFLADFEAGEPMQEEEQDGQEDAAGA</sequence>